<organism evidence="2 3">
    <name type="scientific">Legionella massiliensis</name>
    <dbReference type="NCBI Taxonomy" id="1034943"/>
    <lineage>
        <taxon>Bacteria</taxon>
        <taxon>Pseudomonadati</taxon>
        <taxon>Pseudomonadota</taxon>
        <taxon>Gammaproteobacteria</taxon>
        <taxon>Legionellales</taxon>
        <taxon>Legionellaceae</taxon>
        <taxon>Legionella</taxon>
    </lineage>
</organism>
<keyword evidence="3" id="KW-1185">Reference proteome</keyword>
<feature type="transmembrane region" description="Helical" evidence="1">
    <location>
        <begin position="213"/>
        <end position="234"/>
    </location>
</feature>
<evidence type="ECO:0000313" key="3">
    <source>
        <dbReference type="Proteomes" id="UP000044071"/>
    </source>
</evidence>
<dbReference type="RefSeq" id="WP_043872701.1">
    <property type="nucleotide sequence ID" value="NZ_CCVW01000001.1"/>
</dbReference>
<dbReference type="EMBL" id="CCSB01000001">
    <property type="protein sequence ID" value="CDZ76094.1"/>
    <property type="molecule type" value="Genomic_DNA"/>
</dbReference>
<dbReference type="STRING" id="1034943.BN59_00358"/>
<name>A0A078KWG5_9GAMM</name>
<dbReference type="InterPro" id="IPR025333">
    <property type="entry name" value="DUF4239"/>
</dbReference>
<keyword evidence="1" id="KW-1133">Transmembrane helix</keyword>
<evidence type="ECO:0000256" key="1">
    <source>
        <dbReference type="SAM" id="Phobius"/>
    </source>
</evidence>
<dbReference type="AlphaFoldDB" id="A0A078KWG5"/>
<evidence type="ECO:0008006" key="4">
    <source>
        <dbReference type="Google" id="ProtNLM"/>
    </source>
</evidence>
<gene>
    <name evidence="2" type="ORF">BN59_00358</name>
</gene>
<dbReference type="eggNOG" id="ENOG50333WS">
    <property type="taxonomic scope" value="Bacteria"/>
</dbReference>
<dbReference type="Proteomes" id="UP000044071">
    <property type="component" value="Unassembled WGS sequence"/>
</dbReference>
<evidence type="ECO:0000313" key="2">
    <source>
        <dbReference type="EMBL" id="CDZ76094.1"/>
    </source>
</evidence>
<keyword evidence="1" id="KW-0472">Membrane</keyword>
<reference evidence="2 3" key="1">
    <citation type="submission" date="2014-06" db="EMBL/GenBank/DDBJ databases">
        <authorList>
            <person name="Urmite Genomes Urmite Genomes"/>
        </authorList>
    </citation>
    <scope>NUCLEOTIDE SEQUENCE [LARGE SCALE GENOMIC DNA]</scope>
</reference>
<dbReference type="OrthoDB" id="5647763at2"/>
<protein>
    <recommendedName>
        <fullName evidence="4">DUF4239 domain-containing protein</fullName>
    </recommendedName>
</protein>
<proteinExistence type="predicted"/>
<sequence>MAREIINIVPFWWLIIFTMVFFMIISYVAAHISTYFFHKPIDKDHRDLANTLIGILSGGFSILLAFVIINTWNYLLEAKNATSKEADYLALIVRNSNVFPEDAKNKITQAAGDYAVAVRVNEWKKMRHGKESPLAWQAIENLYQTIQSINPDSDHDKYYYNQILIDVNELLKARRERLNELSSIIPPPLREALIAGSILLAIILGAIRGEGNFFYLMPVLLFSLVLGFNLALALNFDYPFSGEIAVSNQIFYSGALSQFSD</sequence>
<dbReference type="Pfam" id="PF14023">
    <property type="entry name" value="Bestrophin-like"/>
    <property type="match status" value="1"/>
</dbReference>
<feature type="transmembrane region" description="Helical" evidence="1">
    <location>
        <begin position="12"/>
        <end position="32"/>
    </location>
</feature>
<accession>A0A078KWG5</accession>
<keyword evidence="1" id="KW-0812">Transmembrane</keyword>
<feature type="transmembrane region" description="Helical" evidence="1">
    <location>
        <begin position="52"/>
        <end position="75"/>
    </location>
</feature>